<name>A0A4W2E748_BOBOX</name>
<feature type="domain" description="Glycine N-acyltransferase C-terminal" evidence="5">
    <location>
        <begin position="55"/>
        <end position="100"/>
    </location>
</feature>
<evidence type="ECO:0000313" key="7">
    <source>
        <dbReference type="Proteomes" id="UP000314981"/>
    </source>
</evidence>
<dbReference type="InterPro" id="IPR015938">
    <property type="entry name" value="Glycine_N-acyltransferase_N"/>
</dbReference>
<dbReference type="PANTHER" id="PTHR15298">
    <property type="entry name" value="L-COA N-ACYLTRANSFERASE-RELATED"/>
    <property type="match status" value="1"/>
</dbReference>
<dbReference type="InterPro" id="IPR010313">
    <property type="entry name" value="Glycine_N-acyltransferase"/>
</dbReference>
<evidence type="ECO:0000313" key="6">
    <source>
        <dbReference type="Ensembl" id="ENSBIXP00000034815.1"/>
    </source>
</evidence>
<reference evidence="6" key="2">
    <citation type="submission" date="2025-08" db="UniProtKB">
        <authorList>
            <consortium name="Ensembl"/>
        </authorList>
    </citation>
    <scope>IDENTIFICATION</scope>
</reference>
<dbReference type="EC" id="2.3.1.-" evidence="3"/>
<proteinExistence type="inferred from homology"/>
<dbReference type="GO" id="GO:0005739">
    <property type="term" value="C:mitochondrion"/>
    <property type="evidence" value="ECO:0007669"/>
    <property type="project" value="InterPro"/>
</dbReference>
<dbReference type="InterPro" id="IPR016181">
    <property type="entry name" value="Acyl_CoA_acyltransferase"/>
</dbReference>
<keyword evidence="2 3" id="KW-0012">Acyltransferase</keyword>
<dbReference type="Pfam" id="PF06021">
    <property type="entry name" value="Gly_acyl_tr_N"/>
    <property type="match status" value="1"/>
</dbReference>
<keyword evidence="7" id="KW-1185">Reference proteome</keyword>
<reference evidence="6" key="3">
    <citation type="submission" date="2025-09" db="UniProtKB">
        <authorList>
            <consortium name="Ensembl"/>
        </authorList>
    </citation>
    <scope>IDENTIFICATION</scope>
</reference>
<dbReference type="Pfam" id="PF08444">
    <property type="entry name" value="Gly_acyl_tr_C"/>
    <property type="match status" value="1"/>
</dbReference>
<dbReference type="Gene3D" id="3.40.630.30">
    <property type="match status" value="1"/>
</dbReference>
<evidence type="ECO:0000259" key="4">
    <source>
        <dbReference type="Pfam" id="PF06021"/>
    </source>
</evidence>
<keyword evidence="1 3" id="KW-0808">Transferase</keyword>
<evidence type="ECO:0000259" key="5">
    <source>
        <dbReference type="Pfam" id="PF08444"/>
    </source>
</evidence>
<dbReference type="AlphaFoldDB" id="A0A4W2E748"/>
<dbReference type="InterPro" id="IPR013652">
    <property type="entry name" value="Glycine_N-acyltransferase_C"/>
</dbReference>
<feature type="domain" description="Glycine N-acyltransferase N-terminal" evidence="4">
    <location>
        <begin position="8"/>
        <end position="52"/>
    </location>
</feature>
<dbReference type="PANTHER" id="PTHR15298:SF4">
    <property type="entry name" value="GLYCINE N-ACYLTRANSFERASE-LIKE PROTEIN 2"/>
    <property type="match status" value="1"/>
</dbReference>
<organism evidence="6 7">
    <name type="scientific">Bos indicus x Bos taurus</name>
    <name type="common">Hybrid cattle</name>
    <dbReference type="NCBI Taxonomy" id="30522"/>
    <lineage>
        <taxon>Eukaryota</taxon>
        <taxon>Metazoa</taxon>
        <taxon>Chordata</taxon>
        <taxon>Craniata</taxon>
        <taxon>Vertebrata</taxon>
        <taxon>Euteleostomi</taxon>
        <taxon>Mammalia</taxon>
        <taxon>Eutheria</taxon>
        <taxon>Laurasiatheria</taxon>
        <taxon>Artiodactyla</taxon>
        <taxon>Ruminantia</taxon>
        <taxon>Pecora</taxon>
        <taxon>Bovidae</taxon>
        <taxon>Bovinae</taxon>
        <taxon>Bos</taxon>
    </lineage>
</organism>
<dbReference type="GO" id="GO:0047961">
    <property type="term" value="F:glycine N-acyltransferase activity"/>
    <property type="evidence" value="ECO:0007669"/>
    <property type="project" value="InterPro"/>
</dbReference>
<dbReference type="Proteomes" id="UP000314981">
    <property type="component" value="Chromosome 15"/>
</dbReference>
<dbReference type="SUPFAM" id="SSF55729">
    <property type="entry name" value="Acyl-CoA N-acyltransferases (Nat)"/>
    <property type="match status" value="1"/>
</dbReference>
<dbReference type="STRING" id="30522.A0A4W2E748"/>
<sequence>MLILQMRKRSLRKETFQNIFLNVLHARLVNEHWELGKNEKSLKYVECCLQNFEGFGVLSSEGKSISWFLTEQSCEIRMGYTFPKYRGQGHMRQMGCHSIAFFFFFKKKKKKYRFISMWQKIKKKLNRYCSVLGSKMFFVAGISGNAPQRNIVDGTIVHFKCFLSGEKKNVSANECGSLRATKPSAYLWLRRCSGHTAVIVLSSFSCILQNIRSLAPCCHAFPLR</sequence>
<reference evidence="6 7" key="1">
    <citation type="submission" date="2018-11" db="EMBL/GenBank/DDBJ databases">
        <title>Haplotype-resolved cattle genomes.</title>
        <authorList>
            <person name="Low W.Y."/>
            <person name="Tearle R."/>
            <person name="Bickhart D.M."/>
            <person name="Rosen B.D."/>
            <person name="Koren S."/>
            <person name="Rhie A."/>
            <person name="Hiendleder S."/>
            <person name="Phillippy A.M."/>
            <person name="Smith T.P.L."/>
            <person name="Williams J.L."/>
        </authorList>
    </citation>
    <scope>NUCLEOTIDE SEQUENCE [LARGE SCALE GENOMIC DNA]</scope>
</reference>
<evidence type="ECO:0000256" key="1">
    <source>
        <dbReference type="ARBA" id="ARBA00022679"/>
    </source>
</evidence>
<dbReference type="Ensembl" id="ENSBIXT00000045800.1">
    <property type="protein sequence ID" value="ENSBIXP00000034815.1"/>
    <property type="gene ID" value="ENSBIXG00000017905.1"/>
</dbReference>
<protein>
    <recommendedName>
        <fullName evidence="3">Glycine N-acyltransferase-like protein</fullName>
        <ecNumber evidence="3">2.3.1.-</ecNumber>
    </recommendedName>
</protein>
<comment type="similarity">
    <text evidence="3">Belongs to the glycine N-acyltransferase family.</text>
</comment>
<evidence type="ECO:0000256" key="2">
    <source>
        <dbReference type="ARBA" id="ARBA00023315"/>
    </source>
</evidence>
<accession>A0A4W2E748</accession>
<evidence type="ECO:0000256" key="3">
    <source>
        <dbReference type="RuleBase" id="RU368002"/>
    </source>
</evidence>